<gene>
    <name evidence="3" type="ORF">G3T38_08395</name>
    <name evidence="2" type="ORF">QE405_001266</name>
</gene>
<dbReference type="Proteomes" id="UP001239215">
    <property type="component" value="Unassembled WGS sequence"/>
</dbReference>
<dbReference type="InterPro" id="IPR030802">
    <property type="entry name" value="Permease_MalE"/>
</dbReference>
<reference evidence="3" key="2">
    <citation type="submission" date="2020-02" db="EMBL/GenBank/DDBJ databases">
        <authorList>
            <person name="Li X.-J."/>
            <person name="Wang C.-M."/>
        </authorList>
    </citation>
    <scope>NUCLEOTIDE SEQUENCE</scope>
    <source>
        <strain evidence="3">JCM 30728</strain>
    </source>
</reference>
<organism evidence="3 4">
    <name type="scientific">Nocardioides zeae</name>
    <dbReference type="NCBI Taxonomy" id="1457234"/>
    <lineage>
        <taxon>Bacteria</taxon>
        <taxon>Bacillati</taxon>
        <taxon>Actinomycetota</taxon>
        <taxon>Actinomycetes</taxon>
        <taxon>Propionibacteriales</taxon>
        <taxon>Nocardioidaceae</taxon>
        <taxon>Nocardioides</taxon>
    </lineage>
</organism>
<proteinExistence type="predicted"/>
<feature type="transmembrane region" description="Helical" evidence="1">
    <location>
        <begin position="204"/>
        <end position="225"/>
    </location>
</feature>
<dbReference type="GO" id="GO:0043190">
    <property type="term" value="C:ATP-binding cassette (ABC) transporter complex"/>
    <property type="evidence" value="ECO:0007669"/>
    <property type="project" value="InterPro"/>
</dbReference>
<feature type="transmembrane region" description="Helical" evidence="1">
    <location>
        <begin position="246"/>
        <end position="264"/>
    </location>
</feature>
<dbReference type="Pfam" id="PF02405">
    <property type="entry name" value="MlaE"/>
    <property type="match status" value="1"/>
</dbReference>
<dbReference type="RefSeq" id="WP_163771851.1">
    <property type="nucleotide sequence ID" value="NZ_JAAGXA010000005.1"/>
</dbReference>
<dbReference type="GO" id="GO:0005548">
    <property type="term" value="F:phospholipid transporter activity"/>
    <property type="evidence" value="ECO:0007669"/>
    <property type="project" value="TreeGrafter"/>
</dbReference>
<feature type="transmembrane region" description="Helical" evidence="1">
    <location>
        <begin position="48"/>
        <end position="68"/>
    </location>
</feature>
<keyword evidence="1" id="KW-0472">Membrane</keyword>
<feature type="transmembrane region" description="Helical" evidence="1">
    <location>
        <begin position="12"/>
        <end position="28"/>
    </location>
</feature>
<dbReference type="PANTHER" id="PTHR30188">
    <property type="entry name" value="ABC TRANSPORTER PERMEASE PROTEIN-RELATED"/>
    <property type="match status" value="1"/>
</dbReference>
<evidence type="ECO:0000256" key="1">
    <source>
        <dbReference type="SAM" id="Phobius"/>
    </source>
</evidence>
<name>A0A6P0HKY6_9ACTN</name>
<dbReference type="AlphaFoldDB" id="A0A6P0HKY6"/>
<evidence type="ECO:0000313" key="2">
    <source>
        <dbReference type="EMBL" id="MDQ1103982.1"/>
    </source>
</evidence>
<evidence type="ECO:0000313" key="3">
    <source>
        <dbReference type="EMBL" id="NEN78295.1"/>
    </source>
</evidence>
<accession>A0A6P0HKY6</accession>
<dbReference type="PANTHER" id="PTHR30188:SF13">
    <property type="entry name" value="CONSERVED HYPOTHETICAL INTEGRAL MEMBRANE PROTEIN YRBE3B"/>
    <property type="match status" value="1"/>
</dbReference>
<evidence type="ECO:0000313" key="4">
    <source>
        <dbReference type="Proteomes" id="UP000468687"/>
    </source>
</evidence>
<protein>
    <submittedName>
        <fullName evidence="3">ABC transporter permease</fullName>
    </submittedName>
    <submittedName>
        <fullName evidence="2">Phospholipid/cholesterol/gamma-HCH transport system permease protein</fullName>
    </submittedName>
</protein>
<dbReference type="EMBL" id="JAAGXA010000005">
    <property type="protein sequence ID" value="NEN78295.1"/>
    <property type="molecule type" value="Genomic_DNA"/>
</dbReference>
<reference evidence="3 4" key="1">
    <citation type="journal article" date="2014" name="Int. J. Syst. Evol. Microbiol.">
        <title>Nocardioides zeae sp. nov., isolated from the stem of Zea mays.</title>
        <authorList>
            <person name="Glaeser S.P."/>
            <person name="McInroy J.A."/>
            <person name="Busse H.J."/>
            <person name="Kampfer P."/>
        </authorList>
    </citation>
    <scope>NUCLEOTIDE SEQUENCE [LARGE SCALE GENOMIC DNA]</scope>
    <source>
        <strain evidence="3 4">JCM 30728</strain>
    </source>
</reference>
<feature type="transmembrane region" description="Helical" evidence="1">
    <location>
        <begin position="154"/>
        <end position="184"/>
    </location>
</feature>
<keyword evidence="1" id="KW-0812">Transmembrane</keyword>
<comment type="caution">
    <text evidence="3">The sequence shown here is derived from an EMBL/GenBank/DDBJ whole genome shotgun (WGS) entry which is preliminary data.</text>
</comment>
<dbReference type="EMBL" id="JAUTAN010000001">
    <property type="protein sequence ID" value="MDQ1103982.1"/>
    <property type="molecule type" value="Genomic_DNA"/>
</dbReference>
<dbReference type="Proteomes" id="UP000468687">
    <property type="component" value="Unassembled WGS sequence"/>
</dbReference>
<keyword evidence="4" id="KW-1185">Reference proteome</keyword>
<keyword evidence="1" id="KW-1133">Transmembrane helix</keyword>
<sequence length="273" mass="29014">MASKILDGPTDALARFGDFVTFAVRALLATRYTLVNYRKEVLRQLMDISWGSGAIIVGGGTIGVMVLLSLSAGTSLGIEGFNGLELVGLAPLTGFVSASVNTRELAPLIAALALAAQVGCRFTSQLGSMRIHEEIDALGVMAVHPLRYLVTTRVLASMIAILPLYLIGLIGSWIASQFAVVVVFGQSAGTYEYYFDIFISGRDVFFSVIKIVVFAALVTLIHCWFGFNAGGGPQGVGEATGRAIRASIVVVILMNMLLTLAFWGNDPGFRITG</sequence>
<reference evidence="2" key="3">
    <citation type="submission" date="2023-07" db="EMBL/GenBank/DDBJ databases">
        <title>Functional and genomic diversity of the sorghum phyllosphere microbiome.</title>
        <authorList>
            <person name="Shade A."/>
        </authorList>
    </citation>
    <scope>NUCLEOTIDE SEQUENCE</scope>
    <source>
        <strain evidence="2">SORGH_AS_1067</strain>
    </source>
</reference>